<evidence type="ECO:0000313" key="1">
    <source>
        <dbReference type="EMBL" id="PRQ72243.1"/>
    </source>
</evidence>
<organism evidence="1 2">
    <name type="scientific">Rhodotorula toruloides</name>
    <name type="common">Yeast</name>
    <name type="synonym">Rhodosporidium toruloides</name>
    <dbReference type="NCBI Taxonomy" id="5286"/>
    <lineage>
        <taxon>Eukaryota</taxon>
        <taxon>Fungi</taxon>
        <taxon>Dikarya</taxon>
        <taxon>Basidiomycota</taxon>
        <taxon>Pucciniomycotina</taxon>
        <taxon>Microbotryomycetes</taxon>
        <taxon>Sporidiobolales</taxon>
        <taxon>Sporidiobolaceae</taxon>
        <taxon>Rhodotorula</taxon>
    </lineage>
</organism>
<accession>A0A2T0A2N2</accession>
<dbReference type="Proteomes" id="UP000239560">
    <property type="component" value="Unassembled WGS sequence"/>
</dbReference>
<comment type="caution">
    <text evidence="1">The sequence shown here is derived from an EMBL/GenBank/DDBJ whole genome shotgun (WGS) entry which is preliminary data.</text>
</comment>
<gene>
    <name evidence="1" type="ORF">AAT19DRAFT_9582</name>
</gene>
<evidence type="ECO:0000313" key="2">
    <source>
        <dbReference type="Proteomes" id="UP000239560"/>
    </source>
</evidence>
<reference evidence="1 2" key="1">
    <citation type="journal article" date="2018" name="Elife">
        <title>Functional genomics of lipid metabolism in the oleaginous yeast Rhodosporidium toruloides.</title>
        <authorList>
            <person name="Coradetti S.T."/>
            <person name="Pinel D."/>
            <person name="Geiselman G."/>
            <person name="Ito M."/>
            <person name="Mondo S."/>
            <person name="Reilly M.C."/>
            <person name="Cheng Y.F."/>
            <person name="Bauer S."/>
            <person name="Grigoriev I."/>
            <person name="Gladden J.M."/>
            <person name="Simmons B.A."/>
            <person name="Brem R."/>
            <person name="Arkin A.P."/>
            <person name="Skerker J.M."/>
        </authorList>
    </citation>
    <scope>NUCLEOTIDE SEQUENCE [LARGE SCALE GENOMIC DNA]</scope>
    <source>
        <strain evidence="1 2">NBRC 0880</strain>
    </source>
</reference>
<proteinExistence type="predicted"/>
<protein>
    <submittedName>
        <fullName evidence="1">Uncharacterized protein</fullName>
    </submittedName>
</protein>
<dbReference type="AlphaFoldDB" id="A0A2T0A2N2"/>
<sequence length="59" mass="6474">MAKAALIRVPVFHACSRDAVKTRFVPPAHPLCQPLRADPLLQCAARRSCHSHVLCSGLR</sequence>
<name>A0A2T0A2N2_RHOTO</name>
<dbReference type="EMBL" id="LCTV02000010">
    <property type="protein sequence ID" value="PRQ72243.1"/>
    <property type="molecule type" value="Genomic_DNA"/>
</dbReference>